<dbReference type="RefSeq" id="WP_051177563.1">
    <property type="nucleotide sequence ID" value="NZ_CALXYH010000001.1"/>
</dbReference>
<reference evidence="3 5" key="1">
    <citation type="submission" date="2017-06" db="EMBL/GenBank/DDBJ databases">
        <authorList>
            <consortium name="Pathogen Informatics"/>
        </authorList>
    </citation>
    <scope>NUCLEOTIDE SEQUENCE [LARGE SCALE GENOMIC DNA]</scope>
    <source>
        <strain evidence="3 5">NCTC10570</strain>
    </source>
</reference>
<dbReference type="eggNOG" id="COG3152">
    <property type="taxonomic scope" value="Bacteria"/>
</dbReference>
<evidence type="ECO:0000259" key="2">
    <source>
        <dbReference type="Pfam" id="PF13240"/>
    </source>
</evidence>
<evidence type="ECO:0000313" key="4">
    <source>
        <dbReference type="EMBL" id="STY70372.1"/>
    </source>
</evidence>
<name>A0A239TWJ5_9FIRM</name>
<keyword evidence="1" id="KW-0812">Transmembrane</keyword>
<evidence type="ECO:0000313" key="5">
    <source>
        <dbReference type="Proteomes" id="UP000215383"/>
    </source>
</evidence>
<feature type="transmembrane region" description="Helical" evidence="1">
    <location>
        <begin position="94"/>
        <end position="111"/>
    </location>
</feature>
<keyword evidence="1" id="KW-0472">Membrane</keyword>
<dbReference type="InterPro" id="IPR026870">
    <property type="entry name" value="Zinc_ribbon_dom"/>
</dbReference>
<evidence type="ECO:0000313" key="6">
    <source>
        <dbReference type="Proteomes" id="UP000255234"/>
    </source>
</evidence>
<gene>
    <name evidence="3" type="primary">yhaI_2</name>
    <name evidence="4" type="synonym">yhaI_1</name>
    <name evidence="4" type="ORF">NCTC10571_00508</name>
    <name evidence="3" type="ORF">SAMEA4364220_01410</name>
</gene>
<reference evidence="4 6" key="2">
    <citation type="submission" date="2018-06" db="EMBL/GenBank/DDBJ databases">
        <authorList>
            <consortium name="Pathogen Informatics"/>
            <person name="Doyle S."/>
        </authorList>
    </citation>
    <scope>NUCLEOTIDE SEQUENCE [LARGE SCALE GENOMIC DNA]</scope>
    <source>
        <strain evidence="4 6">NCTC10571</strain>
    </source>
</reference>
<protein>
    <submittedName>
        <fullName evidence="3">Inner membrane protein yhaI</fullName>
    </submittedName>
</protein>
<evidence type="ECO:0000313" key="3">
    <source>
        <dbReference type="EMBL" id="SNV01284.1"/>
    </source>
</evidence>
<feature type="domain" description="Zinc-ribbon" evidence="2">
    <location>
        <begin position="5"/>
        <end position="27"/>
    </location>
</feature>
<feature type="transmembrane region" description="Helical" evidence="1">
    <location>
        <begin position="117"/>
        <end position="135"/>
    </location>
</feature>
<accession>A0A239TWJ5</accession>
<dbReference type="EMBL" id="LT906446">
    <property type="protein sequence ID" value="SNV01284.1"/>
    <property type="molecule type" value="Genomic_DNA"/>
</dbReference>
<dbReference type="Proteomes" id="UP000215383">
    <property type="component" value="Chromosome 1"/>
</dbReference>
<dbReference type="Pfam" id="PF13240">
    <property type="entry name" value="Zn_Ribbon_1"/>
    <property type="match status" value="1"/>
</dbReference>
<keyword evidence="1" id="KW-1133">Transmembrane helix</keyword>
<dbReference type="GO" id="GO:0005886">
    <property type="term" value="C:plasma membrane"/>
    <property type="evidence" value="ECO:0007669"/>
    <property type="project" value="TreeGrafter"/>
</dbReference>
<sequence length="185" mass="20587">MSNRFCPNCGNSLETNARFCGNCGAKIEDELNNVTTNQNEIVDIKSANNTTIATRAENEQMISNSNNINRQNINVQVIRQSIFSSKGRINRLPYFLYSLGLGVVCFFAMGICFTGILAIIGIPLIIACCVANIMLTIQRCHDLNKSGWFYFILVIPVIDIIFALYLLFAKGTEGPNQYGPDPLQY</sequence>
<organism evidence="3 5">
    <name type="scientific">Megamonas hypermegale</name>
    <dbReference type="NCBI Taxonomy" id="158847"/>
    <lineage>
        <taxon>Bacteria</taxon>
        <taxon>Bacillati</taxon>
        <taxon>Bacillota</taxon>
        <taxon>Negativicutes</taxon>
        <taxon>Selenomonadales</taxon>
        <taxon>Selenomonadaceae</taxon>
        <taxon>Megamonas</taxon>
    </lineage>
</organism>
<dbReference type="EMBL" id="UGPP01000001">
    <property type="protein sequence ID" value="STY70372.1"/>
    <property type="molecule type" value="Genomic_DNA"/>
</dbReference>
<keyword evidence="5" id="KW-1185">Reference proteome</keyword>
<dbReference type="PANTHER" id="PTHR34980">
    <property type="entry name" value="INNER MEMBRANE PROTEIN-RELATED-RELATED"/>
    <property type="match status" value="1"/>
</dbReference>
<dbReference type="AlphaFoldDB" id="A0A239TWJ5"/>
<dbReference type="Pfam" id="PF05656">
    <property type="entry name" value="DUF805"/>
    <property type="match status" value="1"/>
</dbReference>
<evidence type="ECO:0000256" key="1">
    <source>
        <dbReference type="SAM" id="Phobius"/>
    </source>
</evidence>
<dbReference type="Proteomes" id="UP000255234">
    <property type="component" value="Unassembled WGS sequence"/>
</dbReference>
<dbReference type="PANTHER" id="PTHR34980:SF3">
    <property type="entry name" value="BLR8105 PROTEIN"/>
    <property type="match status" value="1"/>
</dbReference>
<dbReference type="STRING" id="1122216.GCA_000423385_00602"/>
<dbReference type="GeneID" id="78507409"/>
<feature type="transmembrane region" description="Helical" evidence="1">
    <location>
        <begin position="147"/>
        <end position="168"/>
    </location>
</feature>
<dbReference type="InterPro" id="IPR008523">
    <property type="entry name" value="DUF805"/>
</dbReference>
<proteinExistence type="predicted"/>